<keyword evidence="2" id="KW-1015">Disulfide bond</keyword>
<dbReference type="InterPro" id="IPR052444">
    <property type="entry name" value="Spz/Toll_ligand-like"/>
</dbReference>
<name>A0AAW2IHP5_9NEOP</name>
<evidence type="ECO:0000256" key="1">
    <source>
        <dbReference type="ARBA" id="ARBA00022729"/>
    </source>
</evidence>
<accession>A0AAW2IHP5</accession>
<dbReference type="AlphaFoldDB" id="A0AAW2IHP5"/>
<dbReference type="SUPFAM" id="SSF57501">
    <property type="entry name" value="Cystine-knot cytokines"/>
    <property type="match status" value="1"/>
</dbReference>
<dbReference type="PANTHER" id="PTHR23199:SF12">
    <property type="entry name" value="NEUROTROPHIN 1-RELATED"/>
    <property type="match status" value="1"/>
</dbReference>
<feature type="compositionally biased region" description="Polar residues" evidence="4">
    <location>
        <begin position="25"/>
        <end position="43"/>
    </location>
</feature>
<feature type="compositionally biased region" description="Basic and acidic residues" evidence="4">
    <location>
        <begin position="44"/>
        <end position="62"/>
    </location>
</feature>
<dbReference type="InterPro" id="IPR032104">
    <property type="entry name" value="Spaetzle"/>
</dbReference>
<reference evidence="7" key="1">
    <citation type="journal article" date="2024" name="Gigascience">
        <title>Chromosome-level genome of the poultry shaft louse Menopon gallinae provides insight into the host-switching and adaptive evolution of parasitic lice.</title>
        <authorList>
            <person name="Xu Y."/>
            <person name="Ma L."/>
            <person name="Liu S."/>
            <person name="Liang Y."/>
            <person name="Liu Q."/>
            <person name="He Z."/>
            <person name="Tian L."/>
            <person name="Duan Y."/>
            <person name="Cai W."/>
            <person name="Li H."/>
            <person name="Song F."/>
        </authorList>
    </citation>
    <scope>NUCLEOTIDE SEQUENCE</scope>
    <source>
        <strain evidence="7">Cailab_2023a</strain>
    </source>
</reference>
<evidence type="ECO:0000256" key="2">
    <source>
        <dbReference type="ARBA" id="ARBA00023157"/>
    </source>
</evidence>
<organism evidence="7">
    <name type="scientific">Menopon gallinae</name>
    <name type="common">poultry shaft louse</name>
    <dbReference type="NCBI Taxonomy" id="328185"/>
    <lineage>
        <taxon>Eukaryota</taxon>
        <taxon>Metazoa</taxon>
        <taxon>Ecdysozoa</taxon>
        <taxon>Arthropoda</taxon>
        <taxon>Hexapoda</taxon>
        <taxon>Insecta</taxon>
        <taxon>Pterygota</taxon>
        <taxon>Neoptera</taxon>
        <taxon>Paraneoptera</taxon>
        <taxon>Psocodea</taxon>
        <taxon>Troctomorpha</taxon>
        <taxon>Phthiraptera</taxon>
        <taxon>Amblycera</taxon>
        <taxon>Menoponidae</taxon>
        <taxon>Menopon</taxon>
    </lineage>
</organism>
<dbReference type="PANTHER" id="PTHR23199">
    <property type="entry name" value="NEUROTROPHIN 1-RELATED"/>
    <property type="match status" value="1"/>
</dbReference>
<dbReference type="Gene3D" id="2.10.90.10">
    <property type="entry name" value="Cystine-knot cytokines"/>
    <property type="match status" value="1"/>
</dbReference>
<evidence type="ECO:0000256" key="3">
    <source>
        <dbReference type="ARBA" id="ARBA00023180"/>
    </source>
</evidence>
<evidence type="ECO:0000256" key="4">
    <source>
        <dbReference type="SAM" id="MobiDB-lite"/>
    </source>
</evidence>
<feature type="chain" id="PRO_5043654692" description="Spaetzle domain-containing protein" evidence="5">
    <location>
        <begin position="22"/>
        <end position="626"/>
    </location>
</feature>
<feature type="compositionally biased region" description="Basic residues" evidence="4">
    <location>
        <begin position="193"/>
        <end position="202"/>
    </location>
</feature>
<proteinExistence type="predicted"/>
<feature type="compositionally biased region" description="Basic residues" evidence="4">
    <location>
        <begin position="153"/>
        <end position="162"/>
    </location>
</feature>
<dbReference type="GO" id="GO:0005615">
    <property type="term" value="C:extracellular space"/>
    <property type="evidence" value="ECO:0007669"/>
    <property type="project" value="UniProtKB-ARBA"/>
</dbReference>
<dbReference type="PROSITE" id="PS50270">
    <property type="entry name" value="NGF_2"/>
    <property type="match status" value="1"/>
</dbReference>
<feature type="compositionally biased region" description="Basic and acidic residues" evidence="4">
    <location>
        <begin position="214"/>
        <end position="238"/>
    </location>
</feature>
<keyword evidence="1 5" id="KW-0732">Signal</keyword>
<dbReference type="EMBL" id="JARGDH010000001">
    <property type="protein sequence ID" value="KAL0281582.1"/>
    <property type="molecule type" value="Genomic_DNA"/>
</dbReference>
<feature type="signal peptide" evidence="5">
    <location>
        <begin position="1"/>
        <end position="21"/>
    </location>
</feature>
<feature type="region of interest" description="Disordered" evidence="4">
    <location>
        <begin position="24"/>
        <end position="254"/>
    </location>
</feature>
<feature type="domain" description="Spaetzle" evidence="6">
    <location>
        <begin position="516"/>
        <end position="623"/>
    </location>
</feature>
<dbReference type="Pfam" id="PF16077">
    <property type="entry name" value="Spaetzle"/>
    <property type="match status" value="1"/>
</dbReference>
<feature type="region of interest" description="Disordered" evidence="4">
    <location>
        <begin position="296"/>
        <end position="315"/>
    </location>
</feature>
<dbReference type="GO" id="GO:0045087">
    <property type="term" value="P:innate immune response"/>
    <property type="evidence" value="ECO:0007669"/>
    <property type="project" value="TreeGrafter"/>
</dbReference>
<gene>
    <name evidence="7" type="ORF">PYX00_002522</name>
</gene>
<dbReference type="GO" id="GO:0021556">
    <property type="term" value="P:central nervous system formation"/>
    <property type="evidence" value="ECO:0007669"/>
    <property type="project" value="TreeGrafter"/>
</dbReference>
<evidence type="ECO:0000256" key="5">
    <source>
        <dbReference type="SAM" id="SignalP"/>
    </source>
</evidence>
<keyword evidence="3" id="KW-0325">Glycoprotein</keyword>
<evidence type="ECO:0000313" key="7">
    <source>
        <dbReference type="EMBL" id="KAL0281582.1"/>
    </source>
</evidence>
<sequence>MDVRVIALFVFLCLNVRVTFEAESNVDSSTETELSQNETASETDWSRVTEERSLPIDAKDKEGEEVEEETTNGKSRIMKRQIIKIPSGVTKVKVIAPKPVPQMRPKRMPNRPNHLHRPRPPKRFNQKRPTPEPEEEYEEPKYHKSRDKEGRRSKNHGKKSKIVVKDVSPEEFFNDDAQYLPSSNIDSYEAPAKHTRRRKPQKQIHYGSSDEGSEPPRRSRKPPSEKEQDRQSEQEYSRPVKYQYESRPGPPYNPEYNREEYAASSVHMKQVPAPNLTGLNLVDPPDMMKEARQTFRTGKDTSGNTEYKVSPSSREVQSVFPPQYTSHNPHVMTNFGLDDSKLKTKTYSIPNFEDKPFTSVKYTQITAGSEQQATTVSAGSNGLQIVQPPQLGSTQTNEASSVAVAETFPNQRATIRDILQQDCPDYEALGYCSSPPRYPTIQISNMALKCADVLDIMNSPIPPEPQDDLSSFSRRSDDDVDIVFDDETNTTASSDNYGFAKRSWPSWSQSGSDSETACSSEYTIIEPGYAREVTTGRWFVIVQNADSSLQKVTTDKCLNPGKPCGGLAGMKCSRNRGVNGGIKSTRCIQRYTHQRLISWDPEAPNKCPRIRIFRFPTACVCHLRLK</sequence>
<evidence type="ECO:0000259" key="6">
    <source>
        <dbReference type="Pfam" id="PF16077"/>
    </source>
</evidence>
<feature type="compositionally biased region" description="Polar residues" evidence="4">
    <location>
        <begin position="300"/>
        <end position="315"/>
    </location>
</feature>
<dbReference type="InterPro" id="IPR029034">
    <property type="entry name" value="Cystine-knot_cytokine"/>
</dbReference>
<protein>
    <recommendedName>
        <fullName evidence="6">Spaetzle domain-containing protein</fullName>
    </recommendedName>
</protein>
<feature type="compositionally biased region" description="Basic and acidic residues" evidence="4">
    <location>
        <begin position="139"/>
        <end position="152"/>
    </location>
</feature>
<comment type="caution">
    <text evidence="7">The sequence shown here is derived from an EMBL/GenBank/DDBJ whole genome shotgun (WGS) entry which is preliminary data.</text>
</comment>
<dbReference type="GO" id="GO:0008083">
    <property type="term" value="F:growth factor activity"/>
    <property type="evidence" value="ECO:0007669"/>
    <property type="project" value="TreeGrafter"/>
</dbReference>
<dbReference type="GO" id="GO:0005121">
    <property type="term" value="F:Toll binding"/>
    <property type="evidence" value="ECO:0007669"/>
    <property type="project" value="TreeGrafter"/>
</dbReference>
<feature type="compositionally biased region" description="Basic residues" evidence="4">
    <location>
        <begin position="104"/>
        <end position="126"/>
    </location>
</feature>